<reference evidence="2" key="1">
    <citation type="submission" date="2016-11" db="UniProtKB">
        <authorList>
            <consortium name="WormBaseParasite"/>
        </authorList>
    </citation>
    <scope>IDENTIFICATION</scope>
</reference>
<name>A0A1I8BBM7_MELHA</name>
<proteinExistence type="predicted"/>
<sequence length="321" mass="36497">MVASQGVFGGVSAPLPANFPINHSAARITQNRTVLPLKVHSSTNSNNGPAHLSINHRNNPQSVVVSKDQKHLVNNLELLEKPVLKQNANANEHYLLEKSIKAQVENEFELSGEKSIRNALREAIITKSPMKVVGKFSKYFEEFVTMILGDKPTVTNFGQNQGFQKYILVNGSKTIMELTEFDNINGKHQEFFERAISLANEEERLEKYKMAGNKLTDEEIEGTLKYLIIKGTNEEKLMKEILNVLNIQEPEQSLIGKMYMHELVLNNCIDFLKNLFSNDYDVVADNETKASRTMKLDMIEKMETMKIFLDSTQKILRVLKH</sequence>
<dbReference type="WBParaSite" id="MhA1_Contig185.frz3.gene14">
    <property type="protein sequence ID" value="MhA1_Contig185.frz3.gene14"/>
    <property type="gene ID" value="MhA1_Contig185.frz3.gene14"/>
</dbReference>
<accession>A0A1I8BBM7</accession>
<evidence type="ECO:0000313" key="2">
    <source>
        <dbReference type="WBParaSite" id="MhA1_Contig185.frz3.gene14"/>
    </source>
</evidence>
<dbReference type="Proteomes" id="UP000095281">
    <property type="component" value="Unplaced"/>
</dbReference>
<dbReference type="AlphaFoldDB" id="A0A1I8BBM7"/>
<organism evidence="1 2">
    <name type="scientific">Meloidogyne hapla</name>
    <name type="common">Root-knot nematode worm</name>
    <dbReference type="NCBI Taxonomy" id="6305"/>
    <lineage>
        <taxon>Eukaryota</taxon>
        <taxon>Metazoa</taxon>
        <taxon>Ecdysozoa</taxon>
        <taxon>Nematoda</taxon>
        <taxon>Chromadorea</taxon>
        <taxon>Rhabditida</taxon>
        <taxon>Tylenchina</taxon>
        <taxon>Tylenchomorpha</taxon>
        <taxon>Tylenchoidea</taxon>
        <taxon>Meloidogynidae</taxon>
        <taxon>Meloidogyninae</taxon>
        <taxon>Meloidogyne</taxon>
    </lineage>
</organism>
<evidence type="ECO:0000313" key="1">
    <source>
        <dbReference type="Proteomes" id="UP000095281"/>
    </source>
</evidence>
<keyword evidence="1" id="KW-1185">Reference proteome</keyword>
<protein>
    <submittedName>
        <fullName evidence="2">Uncharacterized protein</fullName>
    </submittedName>
</protein>